<dbReference type="RefSeq" id="WP_227892561.1">
    <property type="nucleotide sequence ID" value="NZ_JAJFZQ010000012.1"/>
</dbReference>
<comment type="subunit">
    <text evidence="2">Interacts transiently with the RNA polymerase catalytic core formed by RpoA, RpoB, RpoC and RpoZ (2 alpha, 1 beta, 1 beta' and 1 omega subunit) to form the RNA polymerase holoenzyme that can initiate transcription.</text>
</comment>
<dbReference type="InterPro" id="IPR007627">
    <property type="entry name" value="RNA_pol_sigma70_r2"/>
</dbReference>
<evidence type="ECO:0000259" key="7">
    <source>
        <dbReference type="Pfam" id="PF08281"/>
    </source>
</evidence>
<dbReference type="SUPFAM" id="SSF88946">
    <property type="entry name" value="Sigma2 domain of RNA polymerase sigma factors"/>
    <property type="match status" value="1"/>
</dbReference>
<proteinExistence type="inferred from homology"/>
<keyword evidence="5" id="KW-0804">Transcription</keyword>
<evidence type="ECO:0000256" key="3">
    <source>
        <dbReference type="ARBA" id="ARBA00023015"/>
    </source>
</evidence>
<keyword evidence="9" id="KW-1185">Reference proteome</keyword>
<evidence type="ECO:0000259" key="6">
    <source>
        <dbReference type="Pfam" id="PF04542"/>
    </source>
</evidence>
<evidence type="ECO:0000256" key="5">
    <source>
        <dbReference type="ARBA" id="ARBA00023163"/>
    </source>
</evidence>
<dbReference type="SUPFAM" id="SSF54427">
    <property type="entry name" value="NTF2-like"/>
    <property type="match status" value="1"/>
</dbReference>
<keyword evidence="4" id="KW-0731">Sigma factor</keyword>
<keyword evidence="3" id="KW-0805">Transcription regulation</keyword>
<gene>
    <name evidence="8" type="primary">sigJ</name>
    <name evidence="8" type="ORF">LJ752_16440</name>
</gene>
<comment type="caution">
    <text evidence="8">The sequence shown here is derived from an EMBL/GenBank/DDBJ whole genome shotgun (WGS) entry which is preliminary data.</text>
</comment>
<reference evidence="8" key="1">
    <citation type="submission" date="2021-10" db="EMBL/GenBank/DDBJ databases">
        <title>Novel species in genus Arthrobacter.</title>
        <authorList>
            <person name="Liu Y."/>
        </authorList>
    </citation>
    <scope>NUCLEOTIDE SEQUENCE</scope>
    <source>
        <strain evidence="8">Zg-Y786</strain>
    </source>
</reference>
<evidence type="ECO:0000313" key="8">
    <source>
        <dbReference type="EMBL" id="MCC3267620.1"/>
    </source>
</evidence>
<dbReference type="InterPro" id="IPR013324">
    <property type="entry name" value="RNA_pol_sigma_r3/r4-like"/>
</dbReference>
<dbReference type="Pfam" id="PF04542">
    <property type="entry name" value="Sigma70_r2"/>
    <property type="match status" value="1"/>
</dbReference>
<sequence>MAQRSADNDGGADSGAGRTVSRDADFLAHRGMVFTIAYDILGTVTDAEDVVQETYLRWRTVGEPVRNPRAYLARIATRQALNAVRSAARRREDYPGEWLPEPLRTGAGSTGPANATPETAALTAAEVSTAMLVVLQTLSGPERAAFILHDVFGFGYPEIAEALEAEQPAVRQLVHRARERVETGRPRTRPDPAEHRAAVGRFLEATLTGSLQALLEVLSPEVVLRSDGGGKASAALNPVFGPEKVARLMLGLASKYAAGALPEFVELNGLPAVAFREDGNVTTVFQLSLVNGRVQGVYAMRNPDKLVHLQSPAVG</sequence>
<dbReference type="Gene3D" id="1.10.10.10">
    <property type="entry name" value="Winged helix-like DNA-binding domain superfamily/Winged helix DNA-binding domain"/>
    <property type="match status" value="1"/>
</dbReference>
<dbReference type="PANTHER" id="PTHR30173">
    <property type="entry name" value="SIGMA 19 FACTOR"/>
    <property type="match status" value="1"/>
</dbReference>
<organism evidence="8 9">
    <name type="scientific">Arthrobacter gengyunqii</name>
    <dbReference type="NCBI Taxonomy" id="2886940"/>
    <lineage>
        <taxon>Bacteria</taxon>
        <taxon>Bacillati</taxon>
        <taxon>Actinomycetota</taxon>
        <taxon>Actinomycetes</taxon>
        <taxon>Micrococcales</taxon>
        <taxon>Micrococcaceae</taxon>
        <taxon>Arthrobacter</taxon>
    </lineage>
</organism>
<dbReference type="PANTHER" id="PTHR30173:SF36">
    <property type="entry name" value="ECF RNA POLYMERASE SIGMA FACTOR SIGJ"/>
    <property type="match status" value="1"/>
</dbReference>
<dbReference type="EMBL" id="JAJFZQ010000012">
    <property type="protein sequence ID" value="MCC3267620.1"/>
    <property type="molecule type" value="Genomic_DNA"/>
</dbReference>
<evidence type="ECO:0000256" key="2">
    <source>
        <dbReference type="ARBA" id="ARBA00011344"/>
    </source>
</evidence>
<dbReference type="Proteomes" id="UP001139168">
    <property type="component" value="Unassembled WGS sequence"/>
</dbReference>
<dbReference type="NCBIfam" id="TIGR02937">
    <property type="entry name" value="sigma70-ECF"/>
    <property type="match status" value="1"/>
</dbReference>
<name>A0ABS8GMM8_9MICC</name>
<dbReference type="InterPro" id="IPR032710">
    <property type="entry name" value="NTF2-like_dom_sf"/>
</dbReference>
<dbReference type="NCBIfam" id="NF007214">
    <property type="entry name" value="PRK09636.1"/>
    <property type="match status" value="1"/>
</dbReference>
<dbReference type="Pfam" id="PF08281">
    <property type="entry name" value="Sigma70_r4_2"/>
    <property type="match status" value="1"/>
</dbReference>
<dbReference type="InterPro" id="IPR052704">
    <property type="entry name" value="ECF_Sigma-70_Domain"/>
</dbReference>
<dbReference type="InterPro" id="IPR013325">
    <property type="entry name" value="RNA_pol_sigma_r2"/>
</dbReference>
<evidence type="ECO:0000256" key="1">
    <source>
        <dbReference type="ARBA" id="ARBA00010641"/>
    </source>
</evidence>
<evidence type="ECO:0000256" key="4">
    <source>
        <dbReference type="ARBA" id="ARBA00023082"/>
    </source>
</evidence>
<comment type="similarity">
    <text evidence="1">Belongs to the sigma-70 factor family. ECF subfamily.</text>
</comment>
<dbReference type="Gene3D" id="1.10.1740.10">
    <property type="match status" value="1"/>
</dbReference>
<protein>
    <submittedName>
        <fullName evidence="8">RNA polymerase sigma factor SigJ</fullName>
    </submittedName>
</protein>
<accession>A0ABS8GMM8</accession>
<dbReference type="InterPro" id="IPR036388">
    <property type="entry name" value="WH-like_DNA-bd_sf"/>
</dbReference>
<dbReference type="InterPro" id="IPR014284">
    <property type="entry name" value="RNA_pol_sigma-70_dom"/>
</dbReference>
<feature type="domain" description="RNA polymerase sigma-70 region 2" evidence="6">
    <location>
        <begin position="28"/>
        <end position="90"/>
    </location>
</feature>
<dbReference type="SUPFAM" id="SSF88659">
    <property type="entry name" value="Sigma3 and sigma4 domains of RNA polymerase sigma factors"/>
    <property type="match status" value="1"/>
</dbReference>
<dbReference type="InterPro" id="IPR013249">
    <property type="entry name" value="RNA_pol_sigma70_r4_t2"/>
</dbReference>
<evidence type="ECO:0000313" key="9">
    <source>
        <dbReference type="Proteomes" id="UP001139168"/>
    </source>
</evidence>
<feature type="domain" description="RNA polymerase sigma factor 70 region 4 type 2" evidence="7">
    <location>
        <begin position="131"/>
        <end position="180"/>
    </location>
</feature>